<gene>
    <name evidence="3" type="ORF">Amon01_000122400</name>
</gene>
<reference evidence="3" key="1">
    <citation type="submission" date="2023-04" db="EMBL/GenBank/DDBJ databases">
        <title>Ambrosiozyma monospora NBRC 1965.</title>
        <authorList>
            <person name="Ichikawa N."/>
            <person name="Sato H."/>
            <person name="Tonouchi N."/>
        </authorList>
    </citation>
    <scope>NUCLEOTIDE SEQUENCE</scope>
    <source>
        <strain evidence="3">NBRC 1965</strain>
    </source>
</reference>
<dbReference type="GO" id="GO:0005634">
    <property type="term" value="C:nucleus"/>
    <property type="evidence" value="ECO:0007669"/>
    <property type="project" value="TreeGrafter"/>
</dbReference>
<feature type="compositionally biased region" description="Acidic residues" evidence="2">
    <location>
        <begin position="806"/>
        <end position="815"/>
    </location>
</feature>
<dbReference type="GO" id="GO:0005829">
    <property type="term" value="C:cytosol"/>
    <property type="evidence" value="ECO:0007669"/>
    <property type="project" value="TreeGrafter"/>
</dbReference>
<sequence length="917" mass="104310">MVHDVFEGGNNIEEEGSNNNNNNGADAQFNRLERAFQRASVCSEIMMLSNNALVSRLITNQELLTKIWRGFLDNQVKTFFTYEVKIPSTTNDTTAANDSTIASNESNDTITPNDVNDQKPTAFNDCNINEDGQQKIMNEIGEEERENLINEIKFKENHHLVLFNNFLKLIDNIATVNMNGLMNFIRFEQKNQPITAQFLKFIPYSQTICDLLIRLISTDKPYSSNGLIEILMDQNLVLQLFHLVKTYYLDHQVQDNLCNLLNGIVGISSNVGFWDDPPNAGQQLNELGEPLDAEQLARQANPNIGPNDLTRQLVSTSCVFEMLDILINFGNYALVTVVSVIIEVIRKNNSDYDEFDWIGSVQGVEQGIEFMPNVRDPIYLGLMLKIFSLHLDKIVGKYLTKDFYLKNPSPRLNSSIGETIEPLGYERFKIMELIAELLHCSNMILMNKSSTLDYLIFKRDEWRDVKKTESLVHDAINDAISGLPTASSVMSSTKSSDSKVESITEKLENSNLSEKPAHDTYVQLPVPLSVGNFFKYQLLQTGAIPLIIFKLVKFPWNNFMHNVVFDLVQQIFNGRLTNWDEDQSTNQEETKYDDNLSLNKVLIWSLFGNYSDYEKEYTNDGNTVDPDPGFFNLPNFILYCFEKSEAVEQETKFKLGYMGHLTLIAEEANKFQKDVQTFGTTPRDEQTRQLMKEEAESNTIFYLKTSVFIFTELYTRLFETDRFIEWNGFLETKLKEVNSMYNKVLGNPNEIPLGNDQIAVTPEQVAAATAEVAEDPTLIGSSPMNRNVIILDNGDSEDFRRSIDEDEIEEDEEPLDPGSGGVSTYEIDGGDLRPMKHHESEEPTDPLTESDLQDPLGNQQQQSSEGQQGQRDGQEQLILEQFIQQKQQQAKEQHEKAAENGELIGSHEGDNERGRKK</sequence>
<dbReference type="PANTHER" id="PTHR12634">
    <property type="entry name" value="SIT4 YEAST -ASSOCIATING PROTEIN-RELATED"/>
    <property type="match status" value="1"/>
</dbReference>
<evidence type="ECO:0000256" key="2">
    <source>
        <dbReference type="SAM" id="MobiDB-lite"/>
    </source>
</evidence>
<dbReference type="PANTHER" id="PTHR12634:SF14">
    <property type="entry name" value="SIT4-ASSOCIATING PROTEIN SAP155-RELATED"/>
    <property type="match status" value="1"/>
</dbReference>
<feature type="region of interest" description="Disordered" evidence="2">
    <location>
        <begin position="806"/>
        <end position="917"/>
    </location>
</feature>
<feature type="region of interest" description="Disordered" evidence="2">
    <location>
        <begin position="96"/>
        <end position="117"/>
    </location>
</feature>
<feature type="region of interest" description="Disordered" evidence="2">
    <location>
        <begin position="1"/>
        <end position="26"/>
    </location>
</feature>
<evidence type="ECO:0000313" key="3">
    <source>
        <dbReference type="EMBL" id="GMG20424.1"/>
    </source>
</evidence>
<feature type="compositionally biased region" description="Basic and acidic residues" evidence="2">
    <location>
        <begin position="830"/>
        <end position="841"/>
    </location>
</feature>
<name>A0A9W6YS58_AMBMO</name>
<feature type="compositionally biased region" description="Low complexity" evidence="2">
    <location>
        <begin position="859"/>
        <end position="888"/>
    </location>
</feature>
<dbReference type="Proteomes" id="UP001165063">
    <property type="component" value="Unassembled WGS sequence"/>
</dbReference>
<dbReference type="InterPro" id="IPR007587">
    <property type="entry name" value="SAPS"/>
</dbReference>
<comment type="similarity">
    <text evidence="1">Belongs to the SAPS family.</text>
</comment>
<feature type="compositionally biased region" description="Low complexity" evidence="2">
    <location>
        <begin position="7"/>
        <end position="24"/>
    </location>
</feature>
<evidence type="ECO:0000256" key="1">
    <source>
        <dbReference type="ARBA" id="ARBA00006180"/>
    </source>
</evidence>
<keyword evidence="4" id="KW-1185">Reference proteome</keyword>
<dbReference type="OrthoDB" id="295029at2759"/>
<proteinExistence type="inferred from homology"/>
<comment type="caution">
    <text evidence="3">The sequence shown here is derived from an EMBL/GenBank/DDBJ whole genome shotgun (WGS) entry which is preliminary data.</text>
</comment>
<protein>
    <submittedName>
        <fullName evidence="3">Unnamed protein product</fullName>
    </submittedName>
</protein>
<accession>A0A9W6YS58</accession>
<evidence type="ECO:0000313" key="4">
    <source>
        <dbReference type="Proteomes" id="UP001165063"/>
    </source>
</evidence>
<feature type="compositionally biased region" description="Basic and acidic residues" evidence="2">
    <location>
        <begin position="889"/>
        <end position="917"/>
    </location>
</feature>
<dbReference type="GO" id="GO:0019888">
    <property type="term" value="F:protein phosphatase regulator activity"/>
    <property type="evidence" value="ECO:0007669"/>
    <property type="project" value="TreeGrafter"/>
</dbReference>
<dbReference type="Pfam" id="PF04499">
    <property type="entry name" value="SAPS"/>
    <property type="match status" value="1"/>
</dbReference>
<dbReference type="AlphaFoldDB" id="A0A9W6YS58"/>
<organism evidence="3 4">
    <name type="scientific">Ambrosiozyma monospora</name>
    <name type="common">Yeast</name>
    <name type="synonym">Endomycopsis monosporus</name>
    <dbReference type="NCBI Taxonomy" id="43982"/>
    <lineage>
        <taxon>Eukaryota</taxon>
        <taxon>Fungi</taxon>
        <taxon>Dikarya</taxon>
        <taxon>Ascomycota</taxon>
        <taxon>Saccharomycotina</taxon>
        <taxon>Pichiomycetes</taxon>
        <taxon>Pichiales</taxon>
        <taxon>Pichiaceae</taxon>
        <taxon>Ambrosiozyma</taxon>
    </lineage>
</organism>
<dbReference type="EMBL" id="BSXU01000366">
    <property type="protein sequence ID" value="GMG20424.1"/>
    <property type="molecule type" value="Genomic_DNA"/>
</dbReference>
<dbReference type="GO" id="GO:0019903">
    <property type="term" value="F:protein phosphatase binding"/>
    <property type="evidence" value="ECO:0007669"/>
    <property type="project" value="InterPro"/>
</dbReference>
<feature type="compositionally biased region" description="Polar residues" evidence="2">
    <location>
        <begin position="105"/>
        <end position="117"/>
    </location>
</feature>